<evidence type="ECO:0000313" key="3">
    <source>
        <dbReference type="EMBL" id="KTW29724.1"/>
    </source>
</evidence>
<evidence type="ECO:0000313" key="4">
    <source>
        <dbReference type="Proteomes" id="UP000054454"/>
    </source>
</evidence>
<dbReference type="Gene3D" id="2.20.70.10">
    <property type="match status" value="1"/>
</dbReference>
<dbReference type="GeneID" id="28935728"/>
<dbReference type="SMART" id="SM00456">
    <property type="entry name" value="WW"/>
    <property type="match status" value="1"/>
</dbReference>
<comment type="caution">
    <text evidence="3">The sequence shown here is derived from an EMBL/GenBank/DDBJ whole genome shotgun (WGS) entry which is preliminary data.</text>
</comment>
<dbReference type="PROSITE" id="PS50020">
    <property type="entry name" value="WW_DOMAIN_2"/>
    <property type="match status" value="1"/>
</dbReference>
<dbReference type="VEuPathDB" id="FungiDB:T552_00931"/>
<dbReference type="PROSITE" id="PS01159">
    <property type="entry name" value="WW_DOMAIN_1"/>
    <property type="match status" value="1"/>
</dbReference>
<dbReference type="RefSeq" id="XP_018226711.1">
    <property type="nucleotide sequence ID" value="XM_018369526.1"/>
</dbReference>
<dbReference type="AlphaFoldDB" id="A0A0W4ZMY5"/>
<evidence type="ECO:0000259" key="2">
    <source>
        <dbReference type="PROSITE" id="PS50020"/>
    </source>
</evidence>
<feature type="compositionally biased region" description="Basic and acidic residues" evidence="1">
    <location>
        <begin position="1"/>
        <end position="11"/>
    </location>
</feature>
<dbReference type="SUPFAM" id="SSF51045">
    <property type="entry name" value="WW domain"/>
    <property type="match status" value="1"/>
</dbReference>
<evidence type="ECO:0000256" key="1">
    <source>
        <dbReference type="SAM" id="MobiDB-lite"/>
    </source>
</evidence>
<dbReference type="CDD" id="cd00201">
    <property type="entry name" value="WW"/>
    <property type="match status" value="1"/>
</dbReference>
<protein>
    <recommendedName>
        <fullName evidence="2">WW domain-containing protein</fullName>
    </recommendedName>
</protein>
<feature type="domain" description="WW" evidence="2">
    <location>
        <begin position="75"/>
        <end position="109"/>
    </location>
</feature>
<feature type="region of interest" description="Disordered" evidence="1">
    <location>
        <begin position="1"/>
        <end position="73"/>
    </location>
</feature>
<dbReference type="Pfam" id="PF00397">
    <property type="entry name" value="WW"/>
    <property type="match status" value="1"/>
</dbReference>
<sequence length="226" mass="26657">MDNKAENKDIIDPYDSDGPPPLPDEPIPDSIPVLNMLKGDSNRSELLESQNGGKSGLNKCSEGETSLMKSDEGSFRVEDDWKAVFDPKTRSYYFWNSKTNETTWKNPRVPEDRSNDPEELEKRLREIETERSQQYKEYVFTARFNRMTGKWQNDPNKIPENFTEEARALRQQSFYFDVEGTAAAHDGRSFLKERQQKRLSKKEIALYKKQYKKKKEQRKREWLLED</sequence>
<gene>
    <name evidence="3" type="ORF">T552_00931</name>
</gene>
<dbReference type="EMBL" id="LFVZ01000004">
    <property type="protein sequence ID" value="KTW29724.1"/>
    <property type="molecule type" value="Genomic_DNA"/>
</dbReference>
<proteinExistence type="predicted"/>
<dbReference type="InterPro" id="IPR036020">
    <property type="entry name" value="WW_dom_sf"/>
</dbReference>
<reference evidence="4" key="1">
    <citation type="journal article" date="2016" name="Nat. Commun.">
        <title>Genome analysis of three Pneumocystis species reveals adaptation mechanisms to life exclusively in mammalian hosts.</title>
        <authorList>
            <person name="Ma L."/>
            <person name="Chen Z."/>
            <person name="Huang D.W."/>
            <person name="Kutty G."/>
            <person name="Ishihara M."/>
            <person name="Wang H."/>
            <person name="Abouelleil A."/>
            <person name="Bishop L."/>
            <person name="Davey E."/>
            <person name="Deng R."/>
            <person name="Deng X."/>
            <person name="Fan L."/>
            <person name="Fantoni G."/>
            <person name="Fitzgerald M."/>
            <person name="Gogineni E."/>
            <person name="Goldberg J.M."/>
            <person name="Handley G."/>
            <person name="Hu X."/>
            <person name="Huber C."/>
            <person name="Jiao X."/>
            <person name="Jones K."/>
            <person name="Levin J.Z."/>
            <person name="Liu Y."/>
            <person name="Macdonald P."/>
            <person name="Melnikov A."/>
            <person name="Raley C."/>
            <person name="Sassi M."/>
            <person name="Sherman B.T."/>
            <person name="Song X."/>
            <person name="Sykes S."/>
            <person name="Tran B."/>
            <person name="Walsh L."/>
            <person name="Xia Y."/>
            <person name="Yang J."/>
            <person name="Young S."/>
            <person name="Zeng Q."/>
            <person name="Zheng X."/>
            <person name="Stephens R."/>
            <person name="Nusbaum C."/>
            <person name="Birren B.W."/>
            <person name="Azadi P."/>
            <person name="Lempicki R.A."/>
            <person name="Cuomo C.A."/>
            <person name="Kovacs J.A."/>
        </authorList>
    </citation>
    <scope>NUCLEOTIDE SEQUENCE [LARGE SCALE GENOMIC DNA]</scope>
    <source>
        <strain evidence="4">B80</strain>
    </source>
</reference>
<dbReference type="InterPro" id="IPR001202">
    <property type="entry name" value="WW_dom"/>
</dbReference>
<dbReference type="Proteomes" id="UP000054454">
    <property type="component" value="Unassembled WGS sequence"/>
</dbReference>
<organism evidence="3 4">
    <name type="scientific">Pneumocystis carinii (strain B80)</name>
    <name type="common">Rat pneumocystis pneumonia agent</name>
    <name type="synonym">Pneumocystis carinii f. sp. carinii</name>
    <dbReference type="NCBI Taxonomy" id="1408658"/>
    <lineage>
        <taxon>Eukaryota</taxon>
        <taxon>Fungi</taxon>
        <taxon>Dikarya</taxon>
        <taxon>Ascomycota</taxon>
        <taxon>Taphrinomycotina</taxon>
        <taxon>Pneumocystomycetes</taxon>
        <taxon>Pneumocystaceae</taxon>
        <taxon>Pneumocystis</taxon>
    </lineage>
</organism>
<name>A0A0W4ZMY5_PNEC8</name>
<accession>A0A0W4ZMY5</accession>
<dbReference type="OrthoDB" id="2444812at2759"/>
<keyword evidence="4" id="KW-1185">Reference proteome</keyword>